<evidence type="ECO:0000256" key="1">
    <source>
        <dbReference type="ARBA" id="ARBA00009570"/>
    </source>
</evidence>
<protein>
    <submittedName>
        <fullName evidence="3">Aromatic-ring-hydroxylating dioxygenase subunit beta</fullName>
    </submittedName>
</protein>
<evidence type="ECO:0000256" key="2">
    <source>
        <dbReference type="ARBA" id="ARBA00023002"/>
    </source>
</evidence>
<name>A0ABX1S737_9PSEU</name>
<dbReference type="CDD" id="cd00667">
    <property type="entry name" value="ring_hydroxylating_dioxygenases_beta"/>
    <property type="match status" value="1"/>
</dbReference>
<evidence type="ECO:0000313" key="3">
    <source>
        <dbReference type="EMBL" id="NMH97346.1"/>
    </source>
</evidence>
<organism evidence="3 4">
    <name type="scientific">Pseudonocardia acidicola</name>
    <dbReference type="NCBI Taxonomy" id="2724939"/>
    <lineage>
        <taxon>Bacteria</taxon>
        <taxon>Bacillati</taxon>
        <taxon>Actinomycetota</taxon>
        <taxon>Actinomycetes</taxon>
        <taxon>Pseudonocardiales</taxon>
        <taxon>Pseudonocardiaceae</taxon>
        <taxon>Pseudonocardia</taxon>
    </lineage>
</organism>
<comment type="caution">
    <text evidence="3">The sequence shown here is derived from an EMBL/GenBank/DDBJ whole genome shotgun (WGS) entry which is preliminary data.</text>
</comment>
<dbReference type="SUPFAM" id="SSF54427">
    <property type="entry name" value="NTF2-like"/>
    <property type="match status" value="1"/>
</dbReference>
<dbReference type="PANTHER" id="PTHR41534">
    <property type="entry name" value="BLR3401 PROTEIN"/>
    <property type="match status" value="1"/>
</dbReference>
<sequence>MTIGWEQKRELEDFLYREAHILDEHRLEDWLDLFTEDAEYLVPLREYVQGDVAPAGHPVIKDDKAMLTARVRKDATGYSHVETPVSMTCHLISNIVVDEGPTPDEVEVLSAFTVRQARKLRDEAWWAGRRHDRMRRVNGGWKIARREVHLDATVLPRGIAIFF</sequence>
<accession>A0ABX1S737</accession>
<reference evidence="3 4" key="1">
    <citation type="submission" date="2020-04" db="EMBL/GenBank/DDBJ databases">
        <authorList>
            <person name="Klaysubun C."/>
            <person name="Duangmal K."/>
            <person name="Lipun K."/>
        </authorList>
    </citation>
    <scope>NUCLEOTIDE SEQUENCE [LARGE SCALE GENOMIC DNA]</scope>
    <source>
        <strain evidence="3 4">K10HN5</strain>
    </source>
</reference>
<dbReference type="RefSeq" id="WP_169380792.1">
    <property type="nucleotide sequence ID" value="NZ_JAAXLA010000011.1"/>
</dbReference>
<proteinExistence type="inferred from homology"/>
<dbReference type="PANTHER" id="PTHR41534:SF2">
    <property type="entry name" value="3-PHENYLPROPIONATE_CINNAMIC ACID DIOXYGENASE SUBUNIT BETA"/>
    <property type="match status" value="1"/>
</dbReference>
<evidence type="ECO:0000313" key="4">
    <source>
        <dbReference type="Proteomes" id="UP000820669"/>
    </source>
</evidence>
<dbReference type="Proteomes" id="UP000820669">
    <property type="component" value="Unassembled WGS sequence"/>
</dbReference>
<gene>
    <name evidence="3" type="ORF">HF526_08470</name>
</gene>
<keyword evidence="2" id="KW-0560">Oxidoreductase</keyword>
<dbReference type="Pfam" id="PF00866">
    <property type="entry name" value="Ring_hydroxyl_B"/>
    <property type="match status" value="1"/>
</dbReference>
<dbReference type="GO" id="GO:0051213">
    <property type="term" value="F:dioxygenase activity"/>
    <property type="evidence" value="ECO:0007669"/>
    <property type="project" value="UniProtKB-KW"/>
</dbReference>
<dbReference type="InterPro" id="IPR000391">
    <property type="entry name" value="Rng_hydr_dOase-bsu"/>
</dbReference>
<keyword evidence="4" id="KW-1185">Reference proteome</keyword>
<dbReference type="Gene3D" id="3.10.450.50">
    <property type="match status" value="1"/>
</dbReference>
<keyword evidence="3" id="KW-0223">Dioxygenase</keyword>
<comment type="similarity">
    <text evidence="1">Belongs to the bacterial ring-hydroxylating dioxygenase beta subunit family.</text>
</comment>
<dbReference type="EMBL" id="JAAXLA010000011">
    <property type="protein sequence ID" value="NMH97346.1"/>
    <property type="molecule type" value="Genomic_DNA"/>
</dbReference>
<dbReference type="InterPro" id="IPR032710">
    <property type="entry name" value="NTF2-like_dom_sf"/>
</dbReference>